<reference evidence="7 8" key="1">
    <citation type="submission" date="2019-02" db="EMBL/GenBank/DDBJ databases">
        <authorList>
            <consortium name="Pathogen Informatics"/>
        </authorList>
    </citation>
    <scope>NUCLEOTIDE SEQUENCE [LARGE SCALE GENOMIC DNA]</scope>
    <source>
        <strain evidence="7 8">3012STDY6756504</strain>
    </source>
</reference>
<name>A0A2L2JXT7_9NOCA</name>
<dbReference type="PRINTS" id="PR00081">
    <property type="entry name" value="GDHRDH"/>
</dbReference>
<evidence type="ECO:0000256" key="2">
    <source>
        <dbReference type="ARBA" id="ARBA00023002"/>
    </source>
</evidence>
<evidence type="ECO:0000313" key="9">
    <source>
        <dbReference type="Proteomes" id="UP000306378"/>
    </source>
</evidence>
<dbReference type="EMBL" id="VBUU01000047">
    <property type="protein sequence ID" value="TLF94231.1"/>
    <property type="molecule type" value="Genomic_DNA"/>
</dbReference>
<dbReference type="InterPro" id="IPR020904">
    <property type="entry name" value="Sc_DH/Rdtase_CS"/>
</dbReference>
<dbReference type="Proteomes" id="UP000306378">
    <property type="component" value="Unassembled WGS sequence"/>
</dbReference>
<dbReference type="Gene3D" id="3.40.50.720">
    <property type="entry name" value="NAD(P)-binding Rossmann-like Domain"/>
    <property type="match status" value="1"/>
</dbReference>
<dbReference type="CDD" id="cd05233">
    <property type="entry name" value="SDR_c"/>
    <property type="match status" value="1"/>
</dbReference>
<dbReference type="AlphaFoldDB" id="A0A2L2JXT7"/>
<dbReference type="Proteomes" id="UP000308349">
    <property type="component" value="Unassembled WGS sequence"/>
</dbReference>
<dbReference type="InterPro" id="IPR057326">
    <property type="entry name" value="KR_dom"/>
</dbReference>
<dbReference type="PROSITE" id="PS00061">
    <property type="entry name" value="ADH_SHORT"/>
    <property type="match status" value="1"/>
</dbReference>
<dbReference type="InterPro" id="IPR002347">
    <property type="entry name" value="SDR_fam"/>
</dbReference>
<protein>
    <submittedName>
        <fullName evidence="5">SDR family oxidoreductase</fullName>
    </submittedName>
</protein>
<dbReference type="OMA" id="WGVAHGT"/>
<evidence type="ECO:0000259" key="4">
    <source>
        <dbReference type="SMART" id="SM00822"/>
    </source>
</evidence>
<dbReference type="RefSeq" id="WP_014349816.1">
    <property type="nucleotide sequence ID" value="NZ_AP026979.1"/>
</dbReference>
<keyword evidence="2 7" id="KW-0560">Oxidoreductase</keyword>
<sequence length="285" mass="30706">MREFSDRVVSVTGAGSGIGRAVAIRLAGEGARLAIADIDGERARETASMCTALGVECQHYQLDVADRSAFTEYRRQVLSDFGSVSMVINNAGVALGADILDMQWIDFEWLMSINFWGVVNGTKLFLPDLIDSGDGHVVNVSSVFGLMAIPSQSAYNASKFAVRGFTEALRQEMRINRLPVGVTCVHPGGVRTNIVRGARGVGAMGDQEKIVAGFDRIALTTPESAAETILKGVRRNKPRVLIGPDALGFDFVARAVGPRYQDLNAPLARVGYAIGRRYGLVKRDS</sequence>
<feature type="domain" description="Ketoreductase" evidence="4">
    <location>
        <begin position="7"/>
        <end position="198"/>
    </location>
</feature>
<dbReference type="OrthoDB" id="4690547at2"/>
<dbReference type="GO" id="GO:0016616">
    <property type="term" value="F:oxidoreductase activity, acting on the CH-OH group of donors, NAD or NADP as acceptor"/>
    <property type="evidence" value="ECO:0007669"/>
    <property type="project" value="TreeGrafter"/>
</dbReference>
<proteinExistence type="inferred from homology"/>
<evidence type="ECO:0000256" key="3">
    <source>
        <dbReference type="RuleBase" id="RU000363"/>
    </source>
</evidence>
<gene>
    <name evidence="5" type="ORF">FEK34_29380</name>
    <name evidence="6" type="ORF">FEK35_29095</name>
    <name evidence="7" type="ORF">NCTC10797_00132</name>
</gene>
<reference evidence="9 10" key="2">
    <citation type="submission" date="2019-05" db="EMBL/GenBank/DDBJ databases">
        <title>Genomes sequences of two Nocardia cyriacigeorgica environmental isolates, type strains Nocardia asteroides ATCC 19247 and Nocardia cyriacigeorgica DSM 44484.</title>
        <authorList>
            <person name="Vautrin F."/>
            <person name="Bergeron E."/>
            <person name="Dubost A."/>
            <person name="Abrouk D."/>
            <person name="Rodriguez Nava V."/>
            <person name="Pujic P."/>
        </authorList>
    </citation>
    <scope>NUCLEOTIDE SEQUENCE [LARGE SCALE GENOMIC DNA]</scope>
    <source>
        <strain evidence="6 10">EML 1456</strain>
        <strain evidence="5 9">EML 446</strain>
    </source>
</reference>
<dbReference type="PANTHER" id="PTHR24322">
    <property type="entry name" value="PKSB"/>
    <property type="match status" value="1"/>
</dbReference>
<dbReference type="PANTHER" id="PTHR24322:SF736">
    <property type="entry name" value="RETINOL DEHYDROGENASE 10"/>
    <property type="match status" value="1"/>
</dbReference>
<dbReference type="EMBL" id="LR215973">
    <property type="protein sequence ID" value="VFA96383.1"/>
    <property type="molecule type" value="Genomic_DNA"/>
</dbReference>
<evidence type="ECO:0000313" key="10">
    <source>
        <dbReference type="Proteomes" id="UP000308349"/>
    </source>
</evidence>
<dbReference type="PRINTS" id="PR00080">
    <property type="entry name" value="SDRFAMILY"/>
</dbReference>
<dbReference type="SMART" id="SM00822">
    <property type="entry name" value="PKS_KR"/>
    <property type="match status" value="1"/>
</dbReference>
<evidence type="ECO:0000313" key="7">
    <source>
        <dbReference type="EMBL" id="VFA96383.1"/>
    </source>
</evidence>
<dbReference type="GeneID" id="57072323"/>
<dbReference type="Proteomes" id="UP000290439">
    <property type="component" value="Chromosome"/>
</dbReference>
<evidence type="ECO:0000313" key="8">
    <source>
        <dbReference type="Proteomes" id="UP000290439"/>
    </source>
</evidence>
<dbReference type="InterPro" id="IPR036291">
    <property type="entry name" value="NAD(P)-bd_dom_sf"/>
</dbReference>
<dbReference type="EMBL" id="VBUT01000018">
    <property type="protein sequence ID" value="TLF72297.1"/>
    <property type="molecule type" value="Genomic_DNA"/>
</dbReference>
<evidence type="ECO:0000313" key="5">
    <source>
        <dbReference type="EMBL" id="TLF72297.1"/>
    </source>
</evidence>
<organism evidence="7 8">
    <name type="scientific">Nocardia cyriacigeorgica</name>
    <dbReference type="NCBI Taxonomy" id="135487"/>
    <lineage>
        <taxon>Bacteria</taxon>
        <taxon>Bacillati</taxon>
        <taxon>Actinomycetota</taxon>
        <taxon>Actinomycetes</taxon>
        <taxon>Mycobacteriales</taxon>
        <taxon>Nocardiaceae</taxon>
        <taxon>Nocardia</taxon>
    </lineage>
</organism>
<accession>A0A2L2JXT7</accession>
<dbReference type="Pfam" id="PF00106">
    <property type="entry name" value="adh_short"/>
    <property type="match status" value="1"/>
</dbReference>
<comment type="similarity">
    <text evidence="1 3">Belongs to the short-chain dehydrogenases/reductases (SDR) family.</text>
</comment>
<dbReference type="SUPFAM" id="SSF51735">
    <property type="entry name" value="NAD(P)-binding Rossmann-fold domains"/>
    <property type="match status" value="1"/>
</dbReference>
<evidence type="ECO:0000313" key="6">
    <source>
        <dbReference type="EMBL" id="TLF94231.1"/>
    </source>
</evidence>
<evidence type="ECO:0000256" key="1">
    <source>
        <dbReference type="ARBA" id="ARBA00006484"/>
    </source>
</evidence>